<keyword evidence="2" id="KW-1185">Reference proteome</keyword>
<sequence>MERDGRRLSTVELTAGAFTLLAGRDGDPWAQAARAAGKETGVPVTAVTLGSDLEVRVAEGCWEDVAGLTEGGALLVRPDGQVAWRCAGTGADHGRRMERVLRRILDR</sequence>
<proteinExistence type="predicted"/>
<reference evidence="1 2" key="1">
    <citation type="journal article" date="2019" name="Int. J. Syst. Evol. Microbiol.">
        <title>The Global Catalogue of Microorganisms (GCM) 10K type strain sequencing project: providing services to taxonomists for standard genome sequencing and annotation.</title>
        <authorList>
            <consortium name="The Broad Institute Genomics Platform"/>
            <consortium name="The Broad Institute Genome Sequencing Center for Infectious Disease"/>
            <person name="Wu L."/>
            <person name="Ma J."/>
        </authorList>
    </citation>
    <scope>NUCLEOTIDE SEQUENCE [LARGE SCALE GENOMIC DNA]</scope>
    <source>
        <strain evidence="1 2">JCM 13244</strain>
    </source>
</reference>
<dbReference type="RefSeq" id="WP_246585840.1">
    <property type="nucleotide sequence ID" value="NZ_BAAALR010000005.1"/>
</dbReference>
<dbReference type="Pfam" id="PF21274">
    <property type="entry name" value="Rng_hyd_C"/>
    <property type="match status" value="1"/>
</dbReference>
<organism evidence="1 2">
    <name type="scientific">Streptomyces yatensis</name>
    <dbReference type="NCBI Taxonomy" id="155177"/>
    <lineage>
        <taxon>Bacteria</taxon>
        <taxon>Bacillati</taxon>
        <taxon>Actinomycetota</taxon>
        <taxon>Actinomycetes</taxon>
        <taxon>Kitasatosporales</taxon>
        <taxon>Streptomycetaceae</taxon>
        <taxon>Streptomyces</taxon>
        <taxon>Streptomyces violaceusniger group</taxon>
    </lineage>
</organism>
<dbReference type="Gene3D" id="3.40.30.120">
    <property type="match status" value="1"/>
</dbReference>
<evidence type="ECO:0000313" key="2">
    <source>
        <dbReference type="Proteomes" id="UP001499947"/>
    </source>
</evidence>
<accession>A0ABN2G9Z6</accession>
<evidence type="ECO:0000313" key="1">
    <source>
        <dbReference type="EMBL" id="GAA1667768.1"/>
    </source>
</evidence>
<dbReference type="Proteomes" id="UP001499947">
    <property type="component" value="Unassembled WGS sequence"/>
</dbReference>
<name>A0ABN2G9Z6_9ACTN</name>
<gene>
    <name evidence="1" type="ORF">GCM10009680_04100</name>
</gene>
<dbReference type="EMBL" id="BAAALR010000005">
    <property type="protein sequence ID" value="GAA1667768.1"/>
    <property type="molecule type" value="Genomic_DNA"/>
</dbReference>
<protein>
    <recommendedName>
        <fullName evidence="3">Polyketide hydroxylase</fullName>
    </recommendedName>
</protein>
<comment type="caution">
    <text evidence="1">The sequence shown here is derived from an EMBL/GenBank/DDBJ whole genome shotgun (WGS) entry which is preliminary data.</text>
</comment>
<evidence type="ECO:0008006" key="3">
    <source>
        <dbReference type="Google" id="ProtNLM"/>
    </source>
</evidence>